<feature type="transmembrane region" description="Helical" evidence="2">
    <location>
        <begin position="95"/>
        <end position="120"/>
    </location>
</feature>
<dbReference type="PANTHER" id="PTHR35179:SF1">
    <property type="entry name" value="INTEGRAL MEMBRANE PROTEIN"/>
    <property type="match status" value="1"/>
</dbReference>
<accession>A0A4Q4TSV7</accession>
<evidence type="ECO:0000256" key="1">
    <source>
        <dbReference type="SAM" id="MobiDB-lite"/>
    </source>
</evidence>
<sequence length="330" mass="37168">MPTVTPEQDRQGLFVPDWWTREPIDEVDMNICSLFLGFAICAAIFAAWKAGEQSITSWKRSGRVTIYIAMLWLEWIASVVLAVISWMFHRGHILASFWFFLAVVAAIITLINISVFCIWIPARLQINETYIHLDVVWSRIAKVIFALVDFCLNFYFIHLVRTKLANNGLTKYFTIYKVNLVMVAISISLDVILVGLMSLPNKLVYVQVHPVAYIIKLIIEINMADLITKVAGATNPASPGSSMPKEASRSYKSGSNKLSHFLGTGRDNIFRCGNHNTQVTVGKRADMEMDGIQKTVETQVVIQDGNEDDRPSLSESRSSSMRKLNDPFDV</sequence>
<reference evidence="3 4" key="1">
    <citation type="submission" date="2018-06" db="EMBL/GenBank/DDBJ databases">
        <title>Complete Genomes of Monosporascus.</title>
        <authorList>
            <person name="Robinson A.J."/>
            <person name="Natvig D.O."/>
        </authorList>
    </citation>
    <scope>NUCLEOTIDE SEQUENCE [LARGE SCALE GENOMIC DNA]</scope>
    <source>
        <strain evidence="3 4">CBS 110550</strain>
    </source>
</reference>
<comment type="caution">
    <text evidence="3">The sequence shown here is derived from an EMBL/GenBank/DDBJ whole genome shotgun (WGS) entry which is preliminary data.</text>
</comment>
<feature type="region of interest" description="Disordered" evidence="1">
    <location>
        <begin position="300"/>
        <end position="330"/>
    </location>
</feature>
<proteinExistence type="predicted"/>
<feature type="region of interest" description="Disordered" evidence="1">
    <location>
        <begin position="235"/>
        <end position="254"/>
    </location>
</feature>
<dbReference type="OrthoDB" id="3205825at2759"/>
<feature type="transmembrane region" description="Helical" evidence="2">
    <location>
        <begin position="27"/>
        <end position="48"/>
    </location>
</feature>
<name>A0A4Q4TSV7_9PEZI</name>
<organism evidence="3 4">
    <name type="scientific">Monosporascus ibericus</name>
    <dbReference type="NCBI Taxonomy" id="155417"/>
    <lineage>
        <taxon>Eukaryota</taxon>
        <taxon>Fungi</taxon>
        <taxon>Dikarya</taxon>
        <taxon>Ascomycota</taxon>
        <taxon>Pezizomycotina</taxon>
        <taxon>Sordariomycetes</taxon>
        <taxon>Xylariomycetidae</taxon>
        <taxon>Xylariales</taxon>
        <taxon>Xylariales incertae sedis</taxon>
        <taxon>Monosporascus</taxon>
    </lineage>
</organism>
<feature type="transmembrane region" description="Helical" evidence="2">
    <location>
        <begin position="180"/>
        <end position="199"/>
    </location>
</feature>
<dbReference type="EMBL" id="QJNU01000017">
    <property type="protein sequence ID" value="RYP10545.1"/>
    <property type="molecule type" value="Genomic_DNA"/>
</dbReference>
<evidence type="ECO:0000313" key="4">
    <source>
        <dbReference type="Proteomes" id="UP000293360"/>
    </source>
</evidence>
<keyword evidence="2" id="KW-0472">Membrane</keyword>
<keyword evidence="4" id="KW-1185">Reference proteome</keyword>
<protein>
    <submittedName>
        <fullName evidence="3">Uncharacterized protein</fullName>
    </submittedName>
</protein>
<keyword evidence="2" id="KW-0812">Transmembrane</keyword>
<dbReference type="Proteomes" id="UP000293360">
    <property type="component" value="Unassembled WGS sequence"/>
</dbReference>
<dbReference type="AlphaFoldDB" id="A0A4Q4TSV7"/>
<evidence type="ECO:0000313" key="3">
    <source>
        <dbReference type="EMBL" id="RYP10545.1"/>
    </source>
</evidence>
<feature type="transmembrane region" description="Helical" evidence="2">
    <location>
        <begin position="140"/>
        <end position="160"/>
    </location>
</feature>
<gene>
    <name evidence="3" type="ORF">DL764_000598</name>
</gene>
<evidence type="ECO:0000256" key="2">
    <source>
        <dbReference type="SAM" id="Phobius"/>
    </source>
</evidence>
<keyword evidence="2" id="KW-1133">Transmembrane helix</keyword>
<dbReference type="PANTHER" id="PTHR35179">
    <property type="entry name" value="PROTEIN CBG02620"/>
    <property type="match status" value="1"/>
</dbReference>
<feature type="transmembrane region" description="Helical" evidence="2">
    <location>
        <begin position="69"/>
        <end position="89"/>
    </location>
</feature>